<dbReference type="InterPro" id="IPR001965">
    <property type="entry name" value="Znf_PHD"/>
</dbReference>
<keyword evidence="11" id="KW-1185">Reference proteome</keyword>
<dbReference type="InterPro" id="IPR019787">
    <property type="entry name" value="Znf_PHD-finger"/>
</dbReference>
<dbReference type="PANTHER" id="PTHR46309:SF1">
    <property type="entry name" value="PHD FINGER PROTEIN 12"/>
    <property type="match status" value="1"/>
</dbReference>
<feature type="region of interest" description="Disordered" evidence="7">
    <location>
        <begin position="1"/>
        <end position="29"/>
    </location>
</feature>
<feature type="domain" description="N-acetyltransferase" evidence="9">
    <location>
        <begin position="822"/>
        <end position="968"/>
    </location>
</feature>
<evidence type="ECO:0000259" key="9">
    <source>
        <dbReference type="PROSITE" id="PS51186"/>
    </source>
</evidence>
<dbReference type="GO" id="GO:0008270">
    <property type="term" value="F:zinc ion binding"/>
    <property type="evidence" value="ECO:0007669"/>
    <property type="project" value="UniProtKB-KW"/>
</dbReference>
<feature type="compositionally biased region" description="Basic and acidic residues" evidence="7">
    <location>
        <begin position="496"/>
        <end position="508"/>
    </location>
</feature>
<evidence type="ECO:0000313" key="10">
    <source>
        <dbReference type="EMBL" id="KAL3529757.1"/>
    </source>
</evidence>
<dbReference type="InterPro" id="IPR013083">
    <property type="entry name" value="Znf_RING/FYVE/PHD"/>
</dbReference>
<dbReference type="Pfam" id="PF00628">
    <property type="entry name" value="PHD"/>
    <property type="match status" value="1"/>
</dbReference>
<evidence type="ECO:0000313" key="11">
    <source>
        <dbReference type="Proteomes" id="UP001630127"/>
    </source>
</evidence>
<dbReference type="InterPro" id="IPR042163">
    <property type="entry name" value="PHF12"/>
</dbReference>
<evidence type="ECO:0000256" key="5">
    <source>
        <dbReference type="ARBA" id="ARBA00023242"/>
    </source>
</evidence>
<keyword evidence="3 6" id="KW-0863">Zinc-finger</keyword>
<gene>
    <name evidence="10" type="ORF">ACH5RR_009079</name>
</gene>
<reference evidence="10 11" key="1">
    <citation type="submission" date="2024-11" db="EMBL/GenBank/DDBJ databases">
        <title>A near-complete genome assembly of Cinchona calisaya.</title>
        <authorList>
            <person name="Lian D.C."/>
            <person name="Zhao X.W."/>
            <person name="Wei L."/>
        </authorList>
    </citation>
    <scope>NUCLEOTIDE SEQUENCE [LARGE SCALE GENOMIC DNA]</scope>
    <source>
        <tissue evidence="10">Nenye</tissue>
    </source>
</reference>
<feature type="compositionally biased region" description="Basic residues" evidence="7">
    <location>
        <begin position="521"/>
        <end position="532"/>
    </location>
</feature>
<keyword evidence="4" id="KW-0862">Zinc</keyword>
<dbReference type="CDD" id="cd15539">
    <property type="entry name" value="PHD1_AIRE"/>
    <property type="match status" value="1"/>
</dbReference>
<comment type="subcellular location">
    <subcellularLocation>
        <location evidence="1">Nucleus</location>
    </subcellularLocation>
</comment>
<dbReference type="SMART" id="SM00249">
    <property type="entry name" value="PHD"/>
    <property type="match status" value="2"/>
</dbReference>
<keyword evidence="2" id="KW-0479">Metal-binding</keyword>
<dbReference type="Pfam" id="PF16135">
    <property type="entry name" value="TDBD"/>
    <property type="match status" value="1"/>
</dbReference>
<dbReference type="InterPro" id="IPR011011">
    <property type="entry name" value="Znf_FYVE_PHD"/>
</dbReference>
<comment type="caution">
    <text evidence="10">The sequence shown here is derived from an EMBL/GenBank/DDBJ whole genome shotgun (WGS) entry which is preliminary data.</text>
</comment>
<evidence type="ECO:0000256" key="3">
    <source>
        <dbReference type="ARBA" id="ARBA00022771"/>
    </source>
</evidence>
<keyword evidence="5" id="KW-0539">Nucleus</keyword>
<evidence type="ECO:0000256" key="6">
    <source>
        <dbReference type="PROSITE-ProRule" id="PRU00146"/>
    </source>
</evidence>
<dbReference type="Pfam" id="PF22970">
    <property type="entry name" value="DUF7028"/>
    <property type="match status" value="1"/>
</dbReference>
<name>A0ABD3AGX8_9GENT</name>
<dbReference type="AlphaFoldDB" id="A0ABD3AGX8"/>
<evidence type="ECO:0000256" key="2">
    <source>
        <dbReference type="ARBA" id="ARBA00022723"/>
    </source>
</evidence>
<dbReference type="InterPro" id="IPR000182">
    <property type="entry name" value="GNAT_dom"/>
</dbReference>
<proteinExistence type="predicted"/>
<dbReference type="PANTHER" id="PTHR46309">
    <property type="entry name" value="PHD FINGER PROTEIN 12"/>
    <property type="match status" value="1"/>
</dbReference>
<dbReference type="InterPro" id="IPR056511">
    <property type="entry name" value="IDM1_C"/>
</dbReference>
<accession>A0ABD3AGX8</accession>
<dbReference type="PROSITE" id="PS50016">
    <property type="entry name" value="ZF_PHD_2"/>
    <property type="match status" value="1"/>
</dbReference>
<evidence type="ECO:0000259" key="8">
    <source>
        <dbReference type="PROSITE" id="PS50016"/>
    </source>
</evidence>
<feature type="compositionally biased region" description="Basic and acidic residues" evidence="7">
    <location>
        <begin position="217"/>
        <end position="231"/>
    </location>
</feature>
<dbReference type="SUPFAM" id="SSF55729">
    <property type="entry name" value="Acyl-CoA N-acyltransferases (Nat)"/>
    <property type="match status" value="1"/>
</dbReference>
<evidence type="ECO:0000256" key="7">
    <source>
        <dbReference type="SAM" id="MobiDB-lite"/>
    </source>
</evidence>
<dbReference type="Proteomes" id="UP001630127">
    <property type="component" value="Unassembled WGS sequence"/>
</dbReference>
<dbReference type="Gene3D" id="3.30.40.10">
    <property type="entry name" value="Zinc/RING finger domain, C3HC4 (zinc finger)"/>
    <property type="match status" value="1"/>
</dbReference>
<dbReference type="CDD" id="cd04301">
    <property type="entry name" value="NAT_SF"/>
    <property type="match status" value="1"/>
</dbReference>
<sequence>MLDLNKEPSENKMVSPKSPSSSDYFLAEEGGKDVDSSLNMDVIGNAAAVNMDGKGGEGDKEAGKKIPSSVGGENFEGFAGEAEFSLPSVISGLIREEMREAETLECAKNAATGGVVATGLRGGDPISSEAVGRKRRGRKRKVVESGMLIDGSLESDPVKCESAKFAKIEEGGSKLESSEDGGKDTDTGGHVAPDGVGITIAGRQETSKGRRGRKRKVLESGHIDKQAEKLTTDGSSQTVGRVLRSRRTIMATVCEKLASSEENADVGDREIDMGLDQSDWRSTNREIDESAHPTRTRIKKLKGRRGRPRKLHGNMGIPELTVNKKINVGSKKNLSLHREKVLKDSNLLKLQKENGKYASQKAPKEKFEHKKEGEMGRLEEKQLLKNQIISILKEAGWTIEYRPRMSKDYLDAVYVDHQGRTYWSVTKAYKKLKQMVEDGTADAKAISAFTPIPEDKFCLLFRITKEKGKKRKKLPKVGGSKNEKGDTKQNLISRPNHGDKSSRKEIRGDSCGQEDSMVFSGRRKPKPKKAGGRKPCALLARCAENGLDHENDGFKVYSGKRTLLAWMIDMGTVSPGGKVQYMNHKRTSVLLKGKITGEGIYCDCCDKVVSYFDFEAHAGSTLGQPYENIYFESGHSLLQCMIESWTKQELIHDIGFRLVNVHDDDPNDDICNICANGGDLICCDGCPSTFHQSCLQIQNCPSGYWRCAYCSCKFCGLVCGRASLSDDILDIDDSESFTCHFCEEKFHVHCRQRKDSKDVNSEDLSFCGKGCQKLFEHLMKLLGVRHELEEGYSWSVLCRQYVNRDASYADSSKIECNSKLAIALSIMDECFLPIIDERSNINMIHSVLYSCGSNFRRLNCSGFFTFILERGNELLSAATIRVHGNQLAEMPFIGTRSMYRRQGMCRRLLTAIEMALSSLGVEKLVIPAVSELNETWTQIFGFVPLEESKRQEMKYMSMISFPGTDMLQKPLFKDQLTKEKITSVTGLEISQPINKDVKGDTTPMPASCVVKHKQNIESPGALETSNVLNDESIPKSLSGNHQSNDPQPCMISSKLSRNNLCSNGSFYHSCLHPEVA</sequence>
<dbReference type="InterPro" id="IPR016181">
    <property type="entry name" value="Acyl_CoA_acyltransferase"/>
</dbReference>
<feature type="compositionally biased region" description="Basic and acidic residues" evidence="7">
    <location>
        <begin position="170"/>
        <end position="187"/>
    </location>
</feature>
<dbReference type="EMBL" id="JBJUIK010000004">
    <property type="protein sequence ID" value="KAL3529757.1"/>
    <property type="molecule type" value="Genomic_DNA"/>
</dbReference>
<protein>
    <recommendedName>
        <fullName evidence="12">Acyl-CoA N-acyltransferase</fullName>
    </recommendedName>
</protein>
<evidence type="ECO:0000256" key="4">
    <source>
        <dbReference type="ARBA" id="ARBA00022833"/>
    </source>
</evidence>
<feature type="domain" description="PHD-type" evidence="8">
    <location>
        <begin position="668"/>
        <end position="713"/>
    </location>
</feature>
<evidence type="ECO:0000256" key="1">
    <source>
        <dbReference type="ARBA" id="ARBA00004123"/>
    </source>
</evidence>
<evidence type="ECO:0008006" key="12">
    <source>
        <dbReference type="Google" id="ProtNLM"/>
    </source>
</evidence>
<organism evidence="10 11">
    <name type="scientific">Cinchona calisaya</name>
    <dbReference type="NCBI Taxonomy" id="153742"/>
    <lineage>
        <taxon>Eukaryota</taxon>
        <taxon>Viridiplantae</taxon>
        <taxon>Streptophyta</taxon>
        <taxon>Embryophyta</taxon>
        <taxon>Tracheophyta</taxon>
        <taxon>Spermatophyta</taxon>
        <taxon>Magnoliopsida</taxon>
        <taxon>eudicotyledons</taxon>
        <taxon>Gunneridae</taxon>
        <taxon>Pentapetalae</taxon>
        <taxon>asterids</taxon>
        <taxon>lamiids</taxon>
        <taxon>Gentianales</taxon>
        <taxon>Rubiaceae</taxon>
        <taxon>Cinchonoideae</taxon>
        <taxon>Cinchoneae</taxon>
        <taxon>Cinchona</taxon>
    </lineage>
</organism>
<dbReference type="InterPro" id="IPR054292">
    <property type="entry name" value="DUF7028"/>
</dbReference>
<dbReference type="PROSITE" id="PS51186">
    <property type="entry name" value="GNAT"/>
    <property type="match status" value="1"/>
</dbReference>
<feature type="region of interest" description="Disordered" evidence="7">
    <location>
        <begin position="170"/>
        <end position="239"/>
    </location>
</feature>
<dbReference type="InterPro" id="IPR032308">
    <property type="entry name" value="TDBD"/>
</dbReference>
<feature type="region of interest" description="Disordered" evidence="7">
    <location>
        <begin position="470"/>
        <end position="533"/>
    </location>
</feature>
<dbReference type="Gene3D" id="3.40.630.30">
    <property type="match status" value="1"/>
</dbReference>
<dbReference type="GO" id="GO:0005634">
    <property type="term" value="C:nucleus"/>
    <property type="evidence" value="ECO:0007669"/>
    <property type="project" value="UniProtKB-SubCell"/>
</dbReference>
<dbReference type="Pfam" id="PF23209">
    <property type="entry name" value="IDM1_C"/>
    <property type="match status" value="1"/>
</dbReference>
<feature type="compositionally biased region" description="Basic and acidic residues" evidence="7">
    <location>
        <begin position="1"/>
        <end position="10"/>
    </location>
</feature>
<dbReference type="SUPFAM" id="SSF57903">
    <property type="entry name" value="FYVE/PHD zinc finger"/>
    <property type="match status" value="1"/>
</dbReference>